<dbReference type="EMBL" id="AMZH03019484">
    <property type="protein sequence ID" value="RRT40300.1"/>
    <property type="molecule type" value="Genomic_DNA"/>
</dbReference>
<comment type="caution">
    <text evidence="2">The sequence shown here is derived from an EMBL/GenBank/DDBJ whole genome shotgun (WGS) entry which is preliminary data.</text>
</comment>
<accession>A0A444DHK5</accession>
<name>A0A444DHK5_ENSVE</name>
<gene>
    <name evidence="2" type="ORF">B296_00046699</name>
</gene>
<evidence type="ECO:0000313" key="2">
    <source>
        <dbReference type="EMBL" id="RRT40300.1"/>
    </source>
</evidence>
<dbReference type="AlphaFoldDB" id="A0A444DHK5"/>
<feature type="compositionally biased region" description="Basic and acidic residues" evidence="1">
    <location>
        <begin position="75"/>
        <end position="87"/>
    </location>
</feature>
<reference evidence="2 3" key="1">
    <citation type="journal article" date="2014" name="Agronomy (Basel)">
        <title>A Draft Genome Sequence for Ensete ventricosum, the Drought-Tolerant Tree Against Hunger.</title>
        <authorList>
            <person name="Harrison J."/>
            <person name="Moore K.A."/>
            <person name="Paszkiewicz K."/>
            <person name="Jones T."/>
            <person name="Grant M."/>
            <person name="Ambacheew D."/>
            <person name="Muzemil S."/>
            <person name="Studholme D.J."/>
        </authorList>
    </citation>
    <scope>NUCLEOTIDE SEQUENCE [LARGE SCALE GENOMIC DNA]</scope>
</reference>
<protein>
    <submittedName>
        <fullName evidence="2">Uncharacterized protein</fullName>
    </submittedName>
</protein>
<sequence length="87" mass="9436">MREWRGGADPLDNGTFATEMDRDDSLSGGDNNFEFAFNSSNFSDRVLRIEVMAETLGAGAGAGIGWAGHRKRRRNDGSKEEGEGTPL</sequence>
<feature type="region of interest" description="Disordered" evidence="1">
    <location>
        <begin position="62"/>
        <end position="87"/>
    </location>
</feature>
<proteinExistence type="predicted"/>
<feature type="region of interest" description="Disordered" evidence="1">
    <location>
        <begin position="1"/>
        <end position="30"/>
    </location>
</feature>
<evidence type="ECO:0000256" key="1">
    <source>
        <dbReference type="SAM" id="MobiDB-lite"/>
    </source>
</evidence>
<dbReference type="Proteomes" id="UP000287651">
    <property type="component" value="Unassembled WGS sequence"/>
</dbReference>
<organism evidence="2 3">
    <name type="scientific">Ensete ventricosum</name>
    <name type="common">Abyssinian banana</name>
    <name type="synonym">Musa ensete</name>
    <dbReference type="NCBI Taxonomy" id="4639"/>
    <lineage>
        <taxon>Eukaryota</taxon>
        <taxon>Viridiplantae</taxon>
        <taxon>Streptophyta</taxon>
        <taxon>Embryophyta</taxon>
        <taxon>Tracheophyta</taxon>
        <taxon>Spermatophyta</taxon>
        <taxon>Magnoliopsida</taxon>
        <taxon>Liliopsida</taxon>
        <taxon>Zingiberales</taxon>
        <taxon>Musaceae</taxon>
        <taxon>Ensete</taxon>
    </lineage>
</organism>
<evidence type="ECO:0000313" key="3">
    <source>
        <dbReference type="Proteomes" id="UP000287651"/>
    </source>
</evidence>